<name>A0A368PQR9_SETIT</name>
<accession>A0A368PQR9</accession>
<feature type="compositionally biased region" description="Basic residues" evidence="1">
    <location>
        <begin position="1"/>
        <end position="12"/>
    </location>
</feature>
<feature type="region of interest" description="Disordered" evidence="1">
    <location>
        <begin position="1"/>
        <end position="51"/>
    </location>
</feature>
<organism evidence="2">
    <name type="scientific">Setaria italica</name>
    <name type="common">Foxtail millet</name>
    <name type="synonym">Panicum italicum</name>
    <dbReference type="NCBI Taxonomy" id="4555"/>
    <lineage>
        <taxon>Eukaryota</taxon>
        <taxon>Viridiplantae</taxon>
        <taxon>Streptophyta</taxon>
        <taxon>Embryophyta</taxon>
        <taxon>Tracheophyta</taxon>
        <taxon>Spermatophyta</taxon>
        <taxon>Magnoliopsida</taxon>
        <taxon>Liliopsida</taxon>
        <taxon>Poales</taxon>
        <taxon>Poaceae</taxon>
        <taxon>PACMAD clade</taxon>
        <taxon>Panicoideae</taxon>
        <taxon>Panicodae</taxon>
        <taxon>Paniceae</taxon>
        <taxon>Cenchrinae</taxon>
        <taxon>Setaria</taxon>
    </lineage>
</organism>
<evidence type="ECO:0000256" key="1">
    <source>
        <dbReference type="SAM" id="MobiDB-lite"/>
    </source>
</evidence>
<proteinExistence type="predicted"/>
<dbReference type="EMBL" id="CM003528">
    <property type="protein sequence ID" value="RCV07350.1"/>
    <property type="molecule type" value="Genomic_DNA"/>
</dbReference>
<dbReference type="OrthoDB" id="688180at2759"/>
<evidence type="ECO:0000313" key="2">
    <source>
        <dbReference type="EMBL" id="RCV07350.1"/>
    </source>
</evidence>
<reference evidence="2" key="2">
    <citation type="submission" date="2015-07" db="EMBL/GenBank/DDBJ databases">
        <authorList>
            <person name="Noorani M."/>
        </authorList>
    </citation>
    <scope>NUCLEOTIDE SEQUENCE</scope>
    <source>
        <strain evidence="2">Yugu1</strain>
    </source>
</reference>
<dbReference type="AlphaFoldDB" id="A0A368PQR9"/>
<gene>
    <name evidence="2" type="ORF">SETIT_1G237100v2</name>
</gene>
<feature type="compositionally biased region" description="Basic residues" evidence="1">
    <location>
        <begin position="20"/>
        <end position="35"/>
    </location>
</feature>
<reference evidence="2" key="1">
    <citation type="journal article" date="2012" name="Nat. Biotechnol.">
        <title>Reference genome sequence of the model plant Setaria.</title>
        <authorList>
            <person name="Bennetzen J.L."/>
            <person name="Schmutz J."/>
            <person name="Wang H."/>
            <person name="Percifield R."/>
            <person name="Hawkins J."/>
            <person name="Pontaroli A.C."/>
            <person name="Estep M."/>
            <person name="Feng L."/>
            <person name="Vaughn J.N."/>
            <person name="Grimwood J."/>
            <person name="Jenkins J."/>
            <person name="Barry K."/>
            <person name="Lindquist E."/>
            <person name="Hellsten U."/>
            <person name="Deshpande S."/>
            <person name="Wang X."/>
            <person name="Wu X."/>
            <person name="Mitros T."/>
            <person name="Triplett J."/>
            <person name="Yang X."/>
            <person name="Ye C.Y."/>
            <person name="Mauro-Herrera M."/>
            <person name="Wang L."/>
            <person name="Li P."/>
            <person name="Sharma M."/>
            <person name="Sharma R."/>
            <person name="Ronald P.C."/>
            <person name="Panaud O."/>
            <person name="Kellogg E.A."/>
            <person name="Brutnell T.P."/>
            <person name="Doust A.N."/>
            <person name="Tuskan G.A."/>
            <person name="Rokhsar D."/>
            <person name="Devos K.M."/>
        </authorList>
    </citation>
    <scope>NUCLEOTIDE SEQUENCE [LARGE SCALE GENOMIC DNA]</scope>
    <source>
        <strain evidence="2">Yugu1</strain>
    </source>
</reference>
<sequence length="128" mass="13985">MESRRHHQRSRSVRGPPLPPHHHPRHHAPPHHHRPQNPSLSPAAAASHVFHPRFPMEDDAVSTLMDIDDSPLGAAGAGFLDEDGEEELFLAPHRGGRGGGTAEVRGPLPFSTFYNNFDGADFDDADLA</sequence>
<protein>
    <submittedName>
        <fullName evidence="2">Uncharacterized protein</fullName>
    </submittedName>
</protein>